<feature type="compositionally biased region" description="Polar residues" evidence="1">
    <location>
        <begin position="242"/>
        <end position="257"/>
    </location>
</feature>
<feature type="region of interest" description="Disordered" evidence="1">
    <location>
        <begin position="147"/>
        <end position="257"/>
    </location>
</feature>
<feature type="region of interest" description="Disordered" evidence="1">
    <location>
        <begin position="296"/>
        <end position="484"/>
    </location>
</feature>
<name>A0A843VF14_COLES</name>
<sequence length="484" mass="53539">MFLRFRGSVPWCLSVVAPVGVVPDLVCVQGLGGSACGPSTWWRSEVAMLAVRRRSHLVVPWSRQFSVFGVPAALAGEGLVIPTGPCSRGSPPLLPSARGSSSRELGVGRVAEVAVAPCCLQQHTYLTRLFLLTLPDLRIRGWRCDPRRSQRSAPQQHNTIVEHHHPEQPTKSRGRRHAQVSSTRERQNHNARLTLPYEAQPVEHHDTHQTTICESTPGARTKQTTRATGTHKVRQHGRENLETTNKTSWPTRGNSTVARNERRALLGRTSARSDKGRSWEEPSPEYTIQTIRTIRENTTVNRTAEAMQASPRRTSTRTTKAPFWENSPEHASQGNSRNERETVLRATLTRTTANSSGKLHQNTRQPSDAPQPRGQRDSNQKRAQHSPGETSLPPEPTEKNSRSTSLEFTTSQHQADNKRRQVSQCSTGDATPHTKHLRSSASRAQRTGTQGQTHNNHSTHPNNKGAANKAGTPSTCSRGNNPAR</sequence>
<evidence type="ECO:0000256" key="2">
    <source>
        <dbReference type="SAM" id="SignalP"/>
    </source>
</evidence>
<feature type="compositionally biased region" description="Low complexity" evidence="1">
    <location>
        <begin position="344"/>
        <end position="353"/>
    </location>
</feature>
<dbReference type="EMBL" id="NMUH01001515">
    <property type="protein sequence ID" value="MQL93077.1"/>
    <property type="molecule type" value="Genomic_DNA"/>
</dbReference>
<dbReference type="Proteomes" id="UP000652761">
    <property type="component" value="Unassembled WGS sequence"/>
</dbReference>
<organism evidence="3 4">
    <name type="scientific">Colocasia esculenta</name>
    <name type="common">Wild taro</name>
    <name type="synonym">Arum esculentum</name>
    <dbReference type="NCBI Taxonomy" id="4460"/>
    <lineage>
        <taxon>Eukaryota</taxon>
        <taxon>Viridiplantae</taxon>
        <taxon>Streptophyta</taxon>
        <taxon>Embryophyta</taxon>
        <taxon>Tracheophyta</taxon>
        <taxon>Spermatophyta</taxon>
        <taxon>Magnoliopsida</taxon>
        <taxon>Liliopsida</taxon>
        <taxon>Araceae</taxon>
        <taxon>Aroideae</taxon>
        <taxon>Colocasieae</taxon>
        <taxon>Colocasia</taxon>
    </lineage>
</organism>
<feature type="compositionally biased region" description="Polar residues" evidence="1">
    <location>
        <begin position="471"/>
        <end position="484"/>
    </location>
</feature>
<accession>A0A843VF14</accession>
<protein>
    <submittedName>
        <fullName evidence="3">Uncharacterized protein</fullName>
    </submittedName>
</protein>
<keyword evidence="2" id="KW-0732">Signal</keyword>
<reference evidence="3" key="1">
    <citation type="submission" date="2017-07" db="EMBL/GenBank/DDBJ databases">
        <title>Taro Niue Genome Assembly and Annotation.</title>
        <authorList>
            <person name="Atibalentja N."/>
            <person name="Keating K."/>
            <person name="Fields C.J."/>
        </authorList>
    </citation>
    <scope>NUCLEOTIDE SEQUENCE</scope>
    <source>
        <strain evidence="3">Niue_2</strain>
        <tissue evidence="3">Leaf</tissue>
    </source>
</reference>
<feature type="compositionally biased region" description="Basic and acidic residues" evidence="1">
    <location>
        <begin position="160"/>
        <end position="170"/>
    </location>
</feature>
<feature type="compositionally biased region" description="Polar residues" evidence="1">
    <location>
        <begin position="402"/>
        <end position="414"/>
    </location>
</feature>
<feature type="signal peptide" evidence="2">
    <location>
        <begin position="1"/>
        <end position="23"/>
    </location>
</feature>
<evidence type="ECO:0000256" key="1">
    <source>
        <dbReference type="SAM" id="MobiDB-lite"/>
    </source>
</evidence>
<proteinExistence type="predicted"/>
<keyword evidence="4" id="KW-1185">Reference proteome</keyword>
<comment type="caution">
    <text evidence="3">The sequence shown here is derived from an EMBL/GenBank/DDBJ whole genome shotgun (WGS) entry which is preliminary data.</text>
</comment>
<evidence type="ECO:0000313" key="4">
    <source>
        <dbReference type="Proteomes" id="UP000652761"/>
    </source>
</evidence>
<dbReference type="AlphaFoldDB" id="A0A843VF14"/>
<feature type="chain" id="PRO_5032561959" evidence="2">
    <location>
        <begin position="24"/>
        <end position="484"/>
    </location>
</feature>
<evidence type="ECO:0000313" key="3">
    <source>
        <dbReference type="EMBL" id="MQL93077.1"/>
    </source>
</evidence>
<gene>
    <name evidence="3" type="ORF">Taro_025711</name>
</gene>
<feature type="compositionally biased region" description="Polar residues" evidence="1">
    <location>
        <begin position="354"/>
        <end position="368"/>
    </location>
</feature>
<feature type="compositionally biased region" description="Polar residues" evidence="1">
    <location>
        <begin position="439"/>
        <end position="462"/>
    </location>
</feature>